<dbReference type="Pfam" id="PF01535">
    <property type="entry name" value="PPR"/>
    <property type="match status" value="1"/>
</dbReference>
<dbReference type="Proteomes" id="UP001189429">
    <property type="component" value="Unassembled WGS sequence"/>
</dbReference>
<evidence type="ECO:0000259" key="3">
    <source>
        <dbReference type="Pfam" id="PF17177"/>
    </source>
</evidence>
<dbReference type="Gene3D" id="1.25.40.10">
    <property type="entry name" value="Tetratricopeptide repeat domain"/>
    <property type="match status" value="1"/>
</dbReference>
<feature type="domain" description="PROP1-like PPR" evidence="3">
    <location>
        <begin position="245"/>
        <end position="366"/>
    </location>
</feature>
<proteinExistence type="predicted"/>
<dbReference type="PANTHER" id="PTHR47447:SF17">
    <property type="entry name" value="OS12G0638900 PROTEIN"/>
    <property type="match status" value="1"/>
</dbReference>
<keyword evidence="1" id="KW-0677">Repeat</keyword>
<dbReference type="InterPro" id="IPR033443">
    <property type="entry name" value="PROP1-like_PPR_dom"/>
</dbReference>
<organism evidence="4 5">
    <name type="scientific">Prorocentrum cordatum</name>
    <dbReference type="NCBI Taxonomy" id="2364126"/>
    <lineage>
        <taxon>Eukaryota</taxon>
        <taxon>Sar</taxon>
        <taxon>Alveolata</taxon>
        <taxon>Dinophyceae</taxon>
        <taxon>Prorocentrales</taxon>
        <taxon>Prorocentraceae</taxon>
        <taxon>Prorocentrum</taxon>
    </lineage>
</organism>
<dbReference type="Pfam" id="PF17177">
    <property type="entry name" value="PPR_long"/>
    <property type="match status" value="1"/>
</dbReference>
<keyword evidence="5" id="KW-1185">Reference proteome</keyword>
<dbReference type="InterPro" id="IPR002885">
    <property type="entry name" value="PPR_rpt"/>
</dbReference>
<comment type="caution">
    <text evidence="4">The sequence shown here is derived from an EMBL/GenBank/DDBJ whole genome shotgun (WGS) entry which is preliminary data.</text>
</comment>
<feature type="repeat" description="PPR" evidence="2">
    <location>
        <begin position="120"/>
        <end position="154"/>
    </location>
</feature>
<evidence type="ECO:0000313" key="5">
    <source>
        <dbReference type="Proteomes" id="UP001189429"/>
    </source>
</evidence>
<name>A0ABN9PM63_9DINO</name>
<evidence type="ECO:0000256" key="2">
    <source>
        <dbReference type="PROSITE-ProRule" id="PRU00708"/>
    </source>
</evidence>
<protein>
    <recommendedName>
        <fullName evidence="3">PROP1-like PPR domain-containing protein</fullName>
    </recommendedName>
</protein>
<sequence>MFVPDLLSLGLDAWSKAPWRISANRQAITQVHSEAVILLLLLVMYFAGFVVSRRWSLCPVPTPKVIGPTSSGPRTHSMVKVGPAEHSAAKIILPTTKRVGQWDTDAHLIKTADRGCLPSDASSLSLLVGACARSGQAAMTLELFDHMLRSGVGCDQRSICNGTASKFFRLVASNLDDEQLQKCGIQLMRTIMAHGLSPSNLVQSQVIRAWNSKLPHQVVEVFVELRESGMRLTSTAYRCVMAAHERSDPAFTLQLYDELLELGVKVDRVAFNAVLCACSHLGMAERALELFERMPELGLAPNGKTYGSVIRACAGGRKPSEALELFGVMRAAGIEPNRCTVRGAIRCCIKLGKLHEANELSRHLAPASADPCSSRCTDHVAACQKTRRPPVDDRIPADTGPACLDDAIWAEDFEVSSRAIRSGAE</sequence>
<accession>A0ABN9PM63</accession>
<evidence type="ECO:0000256" key="1">
    <source>
        <dbReference type="ARBA" id="ARBA00022737"/>
    </source>
</evidence>
<dbReference type="InterPro" id="IPR011990">
    <property type="entry name" value="TPR-like_helical_dom_sf"/>
</dbReference>
<feature type="repeat" description="PPR" evidence="2">
    <location>
        <begin position="302"/>
        <end position="336"/>
    </location>
</feature>
<evidence type="ECO:0000313" key="4">
    <source>
        <dbReference type="EMBL" id="CAK0794129.1"/>
    </source>
</evidence>
<dbReference type="PROSITE" id="PS51375">
    <property type="entry name" value="PPR"/>
    <property type="match status" value="3"/>
</dbReference>
<reference evidence="4" key="1">
    <citation type="submission" date="2023-10" db="EMBL/GenBank/DDBJ databases">
        <authorList>
            <person name="Chen Y."/>
            <person name="Shah S."/>
            <person name="Dougan E. K."/>
            <person name="Thang M."/>
            <person name="Chan C."/>
        </authorList>
    </citation>
    <scope>NUCLEOTIDE SEQUENCE [LARGE SCALE GENOMIC DNA]</scope>
</reference>
<dbReference type="PANTHER" id="PTHR47447">
    <property type="entry name" value="OS03G0856100 PROTEIN"/>
    <property type="match status" value="1"/>
</dbReference>
<feature type="repeat" description="PPR" evidence="2">
    <location>
        <begin position="267"/>
        <end position="301"/>
    </location>
</feature>
<dbReference type="EMBL" id="CAUYUJ010001092">
    <property type="protein sequence ID" value="CAK0794129.1"/>
    <property type="molecule type" value="Genomic_DNA"/>
</dbReference>
<gene>
    <name evidence="4" type="ORF">PCOR1329_LOCUS4209</name>
</gene>
<dbReference type="NCBIfam" id="TIGR00756">
    <property type="entry name" value="PPR"/>
    <property type="match status" value="2"/>
</dbReference>